<keyword evidence="6" id="KW-1185">Reference proteome</keyword>
<dbReference type="Pfam" id="PF00501">
    <property type="entry name" value="AMP-binding"/>
    <property type="match status" value="1"/>
</dbReference>
<reference evidence="6" key="1">
    <citation type="journal article" date="2019" name="Int. J. Syst. Evol. Microbiol.">
        <title>The Global Catalogue of Microorganisms (GCM) 10K type strain sequencing project: providing services to taxonomists for standard genome sequencing and annotation.</title>
        <authorList>
            <consortium name="The Broad Institute Genomics Platform"/>
            <consortium name="The Broad Institute Genome Sequencing Center for Infectious Disease"/>
            <person name="Wu L."/>
            <person name="Ma J."/>
        </authorList>
    </citation>
    <scope>NUCLEOTIDE SEQUENCE [LARGE SCALE GENOMIC DNA]</scope>
    <source>
        <strain evidence="6">IBRC 10765</strain>
    </source>
</reference>
<gene>
    <name evidence="5" type="ORF">ACFOOG_13670</name>
</gene>
<name>A0ABV8A2R7_9GAMM</name>
<keyword evidence="1" id="KW-0436">Ligase</keyword>
<evidence type="ECO:0000313" key="6">
    <source>
        <dbReference type="Proteomes" id="UP001595617"/>
    </source>
</evidence>
<dbReference type="EMBL" id="JBHRYR010000004">
    <property type="protein sequence ID" value="MFC3853888.1"/>
    <property type="molecule type" value="Genomic_DNA"/>
</dbReference>
<proteinExistence type="predicted"/>
<protein>
    <submittedName>
        <fullName evidence="5">AMP-dependent synthetase/ligase</fullName>
    </submittedName>
</protein>
<dbReference type="Pfam" id="PF23562">
    <property type="entry name" value="AMP-binding_C_3"/>
    <property type="match status" value="1"/>
</dbReference>
<sequence>MATPSLQSSGYISITQLLQQHAEQFPNDIAMRQKRLGIWQETTWHEYRAKTYAIAAGLIELGVQQGEHVGILAENRQEWIVSQLGINSAGAVACGLYPTSPANEVEHLLHSADCTLVFCEDQEQVDKILTIRDRLPLLKTIVVIDPKGLANYDAELWMSLDDIIQRGQHALSDQGEDAVQQRLAQQTPDDTALIVFTSGSTGQPKAAMISYRNLWAEMVVLSTAISAQPGQNVLSYLPLCHIAEQAFSTLNAMAQRMVVNFGESLRTIRTDLQEISPDLFFGVPRIWEKMQSEVLVLAGRSGKLQGWLIQQALRGAQRRGQRPRAQWSWQDRLQHRFWYALIYHHILSYLGLARCHIAFTAAAPISPDLLAFFRGMGLPFAEIWGMTETTGAATMQPLDLNCTGRVGLPLPGVSLSIADDGELLIQGDIVFKGYYRNADATAETLAGGWLHTGDIAEQHADGSATIIDRKKDIMITAGGKNLSPSMIENEVKASAYIKECIVLADQQKYVTALIQINHDTVAHWAERQDIAFTTFRSLAENAAVKALIQSEVDRANQRLAPVEQIKKFTLLNKELDHDDGEVTATMKVKRKMVATRFAAEIAAMNG</sequence>
<feature type="domain" description="AMP-dependent synthetase/ligase" evidence="4">
    <location>
        <begin position="18"/>
        <end position="435"/>
    </location>
</feature>
<dbReference type="PROSITE" id="PS00455">
    <property type="entry name" value="AMP_BINDING"/>
    <property type="match status" value="1"/>
</dbReference>
<dbReference type="InterPro" id="IPR020845">
    <property type="entry name" value="AMP-binding_CS"/>
</dbReference>
<organism evidence="5 6">
    <name type="scientific">Saccharospirillum mangrovi</name>
    <dbReference type="NCBI Taxonomy" id="2161747"/>
    <lineage>
        <taxon>Bacteria</taxon>
        <taxon>Pseudomonadati</taxon>
        <taxon>Pseudomonadota</taxon>
        <taxon>Gammaproteobacteria</taxon>
        <taxon>Oceanospirillales</taxon>
        <taxon>Saccharospirillaceae</taxon>
        <taxon>Saccharospirillum</taxon>
    </lineage>
</organism>
<dbReference type="RefSeq" id="WP_380697596.1">
    <property type="nucleotide sequence ID" value="NZ_JBHRYR010000004.1"/>
</dbReference>
<dbReference type="PANTHER" id="PTHR43272:SF32">
    <property type="entry name" value="AMP-DEPENDENT SYNTHETASE_LIGASE DOMAIN-CONTAINING PROTEIN"/>
    <property type="match status" value="1"/>
</dbReference>
<comment type="caution">
    <text evidence="5">The sequence shown here is derived from an EMBL/GenBank/DDBJ whole genome shotgun (WGS) entry which is preliminary data.</text>
</comment>
<dbReference type="SUPFAM" id="SSF56801">
    <property type="entry name" value="Acetyl-CoA synthetase-like"/>
    <property type="match status" value="1"/>
</dbReference>
<evidence type="ECO:0000313" key="5">
    <source>
        <dbReference type="EMBL" id="MFC3853888.1"/>
    </source>
</evidence>
<dbReference type="PANTHER" id="PTHR43272">
    <property type="entry name" value="LONG-CHAIN-FATTY-ACID--COA LIGASE"/>
    <property type="match status" value="1"/>
</dbReference>
<keyword evidence="2" id="KW-0276">Fatty acid metabolism</keyword>
<dbReference type="Gene3D" id="3.40.50.12780">
    <property type="entry name" value="N-terminal domain of ligase-like"/>
    <property type="match status" value="1"/>
</dbReference>
<accession>A0ABV8A2R7</accession>
<keyword evidence="3" id="KW-0443">Lipid metabolism</keyword>
<evidence type="ECO:0000256" key="3">
    <source>
        <dbReference type="ARBA" id="ARBA00023098"/>
    </source>
</evidence>
<evidence type="ECO:0000256" key="1">
    <source>
        <dbReference type="ARBA" id="ARBA00022598"/>
    </source>
</evidence>
<evidence type="ECO:0000256" key="2">
    <source>
        <dbReference type="ARBA" id="ARBA00022832"/>
    </source>
</evidence>
<dbReference type="InterPro" id="IPR000873">
    <property type="entry name" value="AMP-dep_synth/lig_dom"/>
</dbReference>
<evidence type="ECO:0000259" key="4">
    <source>
        <dbReference type="Pfam" id="PF00501"/>
    </source>
</evidence>
<dbReference type="InterPro" id="IPR042099">
    <property type="entry name" value="ANL_N_sf"/>
</dbReference>
<dbReference type="Proteomes" id="UP001595617">
    <property type="component" value="Unassembled WGS sequence"/>
</dbReference>